<keyword evidence="2 9" id="KW-0227">DNA damage</keyword>
<comment type="similarity">
    <text evidence="9">Belongs to the helicase family.</text>
</comment>
<dbReference type="GO" id="GO:0043139">
    <property type="term" value="F:5'-3' DNA helicase activity"/>
    <property type="evidence" value="ECO:0007669"/>
    <property type="project" value="UniProtKB-EC"/>
</dbReference>
<keyword evidence="9" id="KW-0233">DNA recombination</keyword>
<keyword evidence="6" id="KW-0238">DNA-binding</keyword>
<sequence>MLFARLWRRSVASAISSSGLGRQSLQQPFPTPVMFIPKLHRNRKECPGIGEKEKDKLTAADPEQASSSKTPVALNITSKRPNDDELAPVKTRSRNLTKGQSPILSVEQENLVSLAVEGHNIFYTGPAGCGKSTVLRVIRDRLEGMGNNVLVLTPTDDIALANGGRNTWSFASCMSNSHTMSLSQITNPERNPQLFERMANVEVIIISEINMVENFHFERLNEVMKAVKSSSLPFGGIQVIVTGDFCGLPPVMPFQNCFHCGSYLKHNKQKGTYTCLNEDCNINLYYEEDKWAFQSRSWQQCNFHNVHLAAVFRQEDPALVSLLREIRLNLKVSDDSMGLLRKRKNKTSNHAVKLLTTRADVRELNDAKFLRLRAPLQVYQSVDVYGWNEGEHEYLAYNQERDTRGSFGVLRDYNLGAKVQLKEGMPVVLLQNIDPGSGLCNGAQGIIIGYEPFGNLLQLVTEYYEHLPAHWLRIDALEDALRRFLRECSSNKGWPIVKFHNGITRTIYPTCRALPLGGTQPYSLLGRIQVPLTAGWALTVYDAQGMALDSIVVDVVKTSREGLMYAALSRARTWQGLKVEGDLTRLGYHRGNGAQLKWLKRTFGHKVVMAR</sequence>
<evidence type="ECO:0000256" key="9">
    <source>
        <dbReference type="RuleBase" id="RU363044"/>
    </source>
</evidence>
<evidence type="ECO:0000313" key="13">
    <source>
        <dbReference type="EMBL" id="PTB36641.1"/>
    </source>
</evidence>
<keyword evidence="5 9" id="KW-0067">ATP-binding</keyword>
<evidence type="ECO:0000256" key="4">
    <source>
        <dbReference type="ARBA" id="ARBA00022806"/>
    </source>
</evidence>
<evidence type="ECO:0000256" key="8">
    <source>
        <dbReference type="ARBA" id="ARBA00023235"/>
    </source>
</evidence>
<dbReference type="GO" id="GO:0000723">
    <property type="term" value="P:telomere maintenance"/>
    <property type="evidence" value="ECO:0007669"/>
    <property type="project" value="InterPro"/>
</dbReference>
<dbReference type="Pfam" id="PF21530">
    <property type="entry name" value="Pif1_2B_dom"/>
    <property type="match status" value="1"/>
</dbReference>
<evidence type="ECO:0000259" key="12">
    <source>
        <dbReference type="Pfam" id="PF21530"/>
    </source>
</evidence>
<feature type="domain" description="DNA helicase Pif1-like DEAD-box helicase" evidence="11">
    <location>
        <begin position="114"/>
        <end position="253"/>
    </location>
</feature>
<gene>
    <name evidence="13" type="ORF">M441DRAFT_31214</name>
</gene>
<evidence type="ECO:0000256" key="3">
    <source>
        <dbReference type="ARBA" id="ARBA00022801"/>
    </source>
</evidence>
<keyword evidence="14" id="KW-1185">Reference proteome</keyword>
<keyword evidence="8" id="KW-0413">Isomerase</keyword>
<comment type="cofactor">
    <cofactor evidence="9">
        <name>Mg(2+)</name>
        <dbReference type="ChEBI" id="CHEBI:18420"/>
    </cofactor>
</comment>
<dbReference type="GO" id="GO:0006310">
    <property type="term" value="P:DNA recombination"/>
    <property type="evidence" value="ECO:0007669"/>
    <property type="project" value="UniProtKB-KW"/>
</dbReference>
<dbReference type="InterPro" id="IPR027417">
    <property type="entry name" value="P-loop_NTPase"/>
</dbReference>
<evidence type="ECO:0000259" key="11">
    <source>
        <dbReference type="Pfam" id="PF05970"/>
    </source>
</evidence>
<dbReference type="SUPFAM" id="SSF52540">
    <property type="entry name" value="P-loop containing nucleoside triphosphate hydrolases"/>
    <property type="match status" value="2"/>
</dbReference>
<dbReference type="InterPro" id="IPR010285">
    <property type="entry name" value="DNA_helicase_pif1-like_DEAD"/>
</dbReference>
<dbReference type="CDD" id="cd18809">
    <property type="entry name" value="SF1_C_RecD"/>
    <property type="match status" value="1"/>
</dbReference>
<keyword evidence="3 9" id="KW-0378">Hydrolase</keyword>
<dbReference type="OrthoDB" id="432234at2759"/>
<dbReference type="InterPro" id="IPR051055">
    <property type="entry name" value="PIF1_helicase"/>
</dbReference>
<feature type="region of interest" description="Disordered" evidence="10">
    <location>
        <begin position="45"/>
        <end position="70"/>
    </location>
</feature>
<evidence type="ECO:0000256" key="1">
    <source>
        <dbReference type="ARBA" id="ARBA00022741"/>
    </source>
</evidence>
<feature type="domain" description="DNA helicase Pif1-like 2B" evidence="12">
    <location>
        <begin position="419"/>
        <end position="449"/>
    </location>
</feature>
<evidence type="ECO:0000256" key="5">
    <source>
        <dbReference type="ARBA" id="ARBA00022840"/>
    </source>
</evidence>
<evidence type="ECO:0000256" key="7">
    <source>
        <dbReference type="ARBA" id="ARBA00023204"/>
    </source>
</evidence>
<dbReference type="GO" id="GO:0005524">
    <property type="term" value="F:ATP binding"/>
    <property type="evidence" value="ECO:0007669"/>
    <property type="project" value="UniProtKB-KW"/>
</dbReference>
<keyword evidence="4 9" id="KW-0347">Helicase</keyword>
<protein>
    <recommendedName>
        <fullName evidence="9">ATP-dependent DNA helicase</fullName>
        <ecNumber evidence="9">5.6.2.3</ecNumber>
    </recommendedName>
</protein>
<dbReference type="InterPro" id="IPR049163">
    <property type="entry name" value="Pif1-like_2B_dom"/>
</dbReference>
<dbReference type="GO" id="GO:0006281">
    <property type="term" value="P:DNA repair"/>
    <property type="evidence" value="ECO:0007669"/>
    <property type="project" value="UniProtKB-KW"/>
</dbReference>
<feature type="compositionally biased region" description="Basic and acidic residues" evidence="10">
    <location>
        <begin position="45"/>
        <end position="58"/>
    </location>
</feature>
<dbReference type="EMBL" id="KZ679270">
    <property type="protein sequence ID" value="PTB36641.1"/>
    <property type="molecule type" value="Genomic_DNA"/>
</dbReference>
<accession>A0A2T3YVP3</accession>
<comment type="catalytic activity">
    <reaction evidence="9">
        <text>ATP + H2O = ADP + phosphate + H(+)</text>
        <dbReference type="Rhea" id="RHEA:13065"/>
        <dbReference type="ChEBI" id="CHEBI:15377"/>
        <dbReference type="ChEBI" id="CHEBI:15378"/>
        <dbReference type="ChEBI" id="CHEBI:30616"/>
        <dbReference type="ChEBI" id="CHEBI:43474"/>
        <dbReference type="ChEBI" id="CHEBI:456216"/>
        <dbReference type="EC" id="5.6.2.3"/>
    </reaction>
</comment>
<keyword evidence="1 9" id="KW-0547">Nucleotide-binding</keyword>
<keyword evidence="7 9" id="KW-0234">DNA repair</keyword>
<dbReference type="Gene3D" id="3.40.50.300">
    <property type="entry name" value="P-loop containing nucleotide triphosphate hydrolases"/>
    <property type="match status" value="1"/>
</dbReference>
<evidence type="ECO:0000313" key="14">
    <source>
        <dbReference type="Proteomes" id="UP000240493"/>
    </source>
</evidence>
<dbReference type="EC" id="5.6.2.3" evidence="9"/>
<reference evidence="13 14" key="1">
    <citation type="submission" date="2016-07" db="EMBL/GenBank/DDBJ databases">
        <title>Multiple horizontal gene transfer events from other fungi enriched the ability of initially mycotrophic Trichoderma (Ascomycota) to feed on dead plant biomass.</title>
        <authorList>
            <consortium name="DOE Joint Genome Institute"/>
            <person name="Aerts A."/>
            <person name="Atanasova L."/>
            <person name="Chenthamara K."/>
            <person name="Zhang J."/>
            <person name="Grujic M."/>
            <person name="Henrissat B."/>
            <person name="Kuo A."/>
            <person name="Salamov A."/>
            <person name="Lipzen A."/>
            <person name="Labutti K."/>
            <person name="Barry K."/>
            <person name="Miao Y."/>
            <person name="Rahimi M.J."/>
            <person name="Shen Q."/>
            <person name="Grigoriev I.V."/>
            <person name="Kubicek C.P."/>
            <person name="Druzhinina I.S."/>
        </authorList>
    </citation>
    <scope>NUCLEOTIDE SEQUENCE [LARGE SCALE GENOMIC DNA]</scope>
    <source>
        <strain evidence="13 14">CBS 433.97</strain>
    </source>
</reference>
<dbReference type="PANTHER" id="PTHR47642:SF5">
    <property type="entry name" value="ATP-DEPENDENT DNA HELICASE"/>
    <property type="match status" value="1"/>
</dbReference>
<evidence type="ECO:0000256" key="6">
    <source>
        <dbReference type="ARBA" id="ARBA00023125"/>
    </source>
</evidence>
<dbReference type="STRING" id="1042311.A0A2T3YVP3"/>
<dbReference type="Pfam" id="PF05970">
    <property type="entry name" value="PIF1"/>
    <property type="match status" value="1"/>
</dbReference>
<proteinExistence type="inferred from homology"/>
<evidence type="ECO:0000256" key="10">
    <source>
        <dbReference type="SAM" id="MobiDB-lite"/>
    </source>
</evidence>
<dbReference type="PANTHER" id="PTHR47642">
    <property type="entry name" value="ATP-DEPENDENT DNA HELICASE"/>
    <property type="match status" value="1"/>
</dbReference>
<organism evidence="13 14">
    <name type="scientific">Trichoderma asperellum (strain ATCC 204424 / CBS 433.97 / NBRC 101777)</name>
    <dbReference type="NCBI Taxonomy" id="1042311"/>
    <lineage>
        <taxon>Eukaryota</taxon>
        <taxon>Fungi</taxon>
        <taxon>Dikarya</taxon>
        <taxon>Ascomycota</taxon>
        <taxon>Pezizomycotina</taxon>
        <taxon>Sordariomycetes</taxon>
        <taxon>Hypocreomycetidae</taxon>
        <taxon>Hypocreales</taxon>
        <taxon>Hypocreaceae</taxon>
        <taxon>Trichoderma</taxon>
    </lineage>
</organism>
<name>A0A2T3YVP3_TRIA4</name>
<dbReference type="AlphaFoldDB" id="A0A2T3YVP3"/>
<evidence type="ECO:0000256" key="2">
    <source>
        <dbReference type="ARBA" id="ARBA00022763"/>
    </source>
</evidence>
<dbReference type="GO" id="GO:0016887">
    <property type="term" value="F:ATP hydrolysis activity"/>
    <property type="evidence" value="ECO:0007669"/>
    <property type="project" value="RHEA"/>
</dbReference>
<dbReference type="Proteomes" id="UP000240493">
    <property type="component" value="Unassembled WGS sequence"/>
</dbReference>